<reference evidence="4" key="1">
    <citation type="submission" date="2016-11" db="UniProtKB">
        <authorList>
            <consortium name="WormBaseParasite"/>
        </authorList>
    </citation>
    <scope>IDENTIFICATION</scope>
</reference>
<dbReference type="WBParaSite" id="L893_g2930.t1">
    <property type="protein sequence ID" value="L893_g2930.t1"/>
    <property type="gene ID" value="L893_g2930"/>
</dbReference>
<accession>A0A1I7ZSY3</accession>
<evidence type="ECO:0000256" key="1">
    <source>
        <dbReference type="ARBA" id="ARBA00007469"/>
    </source>
</evidence>
<dbReference type="InterPro" id="IPR001568">
    <property type="entry name" value="RNase_T2-like"/>
</dbReference>
<sequence>MLTISGSNFLGKVNKTVQKVAIITPSGGDRILLDSHYGLDGDGNHDSHLDHLEGAPMIAKPSKLQINTDDEKVLALTNFFSSSYSSKMFNQWHTFYVHGLWVEDPTDVKKTESLVALKDPSVIAWRDEHWRSCSKRDQQFWIEEYNKHSGPKRNQEAYFRDAKHAYESAKDLIAFFAKLSETALTNPVRVTDIQKDLQQRSLITKLMLTCKKKGVAPSTVYYLEEIRITVNNVTNTVVPRTTWDSSTCGADIIMREPSRQQLVPPTTKP</sequence>
<protein>
    <submittedName>
        <fullName evidence="4">Zinc ABC transporter substrate-binding protein</fullName>
    </submittedName>
</protein>
<dbReference type="GO" id="GO:0033897">
    <property type="term" value="F:ribonuclease T2 activity"/>
    <property type="evidence" value="ECO:0007669"/>
    <property type="project" value="InterPro"/>
</dbReference>
<organism evidence="3 4">
    <name type="scientific">Steinernema glaseri</name>
    <dbReference type="NCBI Taxonomy" id="37863"/>
    <lineage>
        <taxon>Eukaryota</taxon>
        <taxon>Metazoa</taxon>
        <taxon>Ecdysozoa</taxon>
        <taxon>Nematoda</taxon>
        <taxon>Chromadorea</taxon>
        <taxon>Rhabditida</taxon>
        <taxon>Tylenchina</taxon>
        <taxon>Panagrolaimomorpha</taxon>
        <taxon>Strongyloidoidea</taxon>
        <taxon>Steinernematidae</taxon>
        <taxon>Steinernema</taxon>
    </lineage>
</organism>
<dbReference type="SUPFAM" id="SSF55895">
    <property type="entry name" value="Ribonuclease Rh-like"/>
    <property type="match status" value="1"/>
</dbReference>
<keyword evidence="3" id="KW-1185">Reference proteome</keyword>
<dbReference type="InterPro" id="IPR036430">
    <property type="entry name" value="RNase_T2-like_sf"/>
</dbReference>
<dbReference type="GO" id="GO:0003723">
    <property type="term" value="F:RNA binding"/>
    <property type="evidence" value="ECO:0007669"/>
    <property type="project" value="InterPro"/>
</dbReference>
<dbReference type="AlphaFoldDB" id="A0A1I7ZSY3"/>
<evidence type="ECO:0000313" key="4">
    <source>
        <dbReference type="WBParaSite" id="L893_g2930.t1"/>
    </source>
</evidence>
<evidence type="ECO:0000256" key="2">
    <source>
        <dbReference type="RuleBase" id="RU004328"/>
    </source>
</evidence>
<evidence type="ECO:0000313" key="3">
    <source>
        <dbReference type="Proteomes" id="UP000095287"/>
    </source>
</evidence>
<dbReference type="Proteomes" id="UP000095287">
    <property type="component" value="Unplaced"/>
</dbReference>
<name>A0A1I7ZSY3_9BILA</name>
<comment type="similarity">
    <text evidence="1 2">Belongs to the RNase T2 family.</text>
</comment>
<dbReference type="Gene3D" id="3.90.730.10">
    <property type="entry name" value="Ribonuclease T2-like"/>
    <property type="match status" value="1"/>
</dbReference>
<proteinExistence type="inferred from homology"/>
<dbReference type="Pfam" id="PF00445">
    <property type="entry name" value="Ribonuclease_T2"/>
    <property type="match status" value="1"/>
</dbReference>